<feature type="chain" id="PRO_5045693964" description="Secreted protein" evidence="1">
    <location>
        <begin position="26"/>
        <end position="245"/>
    </location>
</feature>
<sequence length="245" mass="24415">MSRSPMRRTAAAVAAGALVLGGATVSVGLGTGVASAQTACAQSSHAEKGPNLETWGVKHSYDRSVNVTEAASGSQVTYKTIVSTSGIGNPYVNTLVDTPPAGFGAPVSAKLTVFHAIGGLKTVDVPAIPDGNSFKFTHTGWFVNSGNPLTLETTYVVPSAAAGTAITSGGFKVAGTVGVDNNMPNLTACFTMRAPNPGEATLGSLDSAGLGSEEGQLSSTGSVSDILGDTIANVINSGAIEGLIS</sequence>
<evidence type="ECO:0000313" key="3">
    <source>
        <dbReference type="Proteomes" id="UP001597286"/>
    </source>
</evidence>
<feature type="signal peptide" evidence="1">
    <location>
        <begin position="1"/>
        <end position="25"/>
    </location>
</feature>
<dbReference type="Proteomes" id="UP001597286">
    <property type="component" value="Unassembled WGS sequence"/>
</dbReference>
<organism evidence="2 3">
    <name type="scientific">Rhodococcus gannanensis</name>
    <dbReference type="NCBI Taxonomy" id="1960308"/>
    <lineage>
        <taxon>Bacteria</taxon>
        <taxon>Bacillati</taxon>
        <taxon>Actinomycetota</taxon>
        <taxon>Actinomycetes</taxon>
        <taxon>Mycobacteriales</taxon>
        <taxon>Nocardiaceae</taxon>
        <taxon>Rhodococcus</taxon>
    </lineage>
</organism>
<proteinExistence type="predicted"/>
<comment type="caution">
    <text evidence="2">The sequence shown here is derived from an EMBL/GenBank/DDBJ whole genome shotgun (WGS) entry which is preliminary data.</text>
</comment>
<accession>A0ABW4P7G1</accession>
<evidence type="ECO:0000256" key="1">
    <source>
        <dbReference type="SAM" id="SignalP"/>
    </source>
</evidence>
<keyword evidence="1" id="KW-0732">Signal</keyword>
<evidence type="ECO:0000313" key="2">
    <source>
        <dbReference type="EMBL" id="MFD1814433.1"/>
    </source>
</evidence>
<name>A0ABW4P7G1_9NOCA</name>
<gene>
    <name evidence="2" type="ORF">ACFSJG_19640</name>
</gene>
<evidence type="ECO:0008006" key="4">
    <source>
        <dbReference type="Google" id="ProtNLM"/>
    </source>
</evidence>
<reference evidence="3" key="1">
    <citation type="journal article" date="2019" name="Int. J. Syst. Evol. Microbiol.">
        <title>The Global Catalogue of Microorganisms (GCM) 10K type strain sequencing project: providing services to taxonomists for standard genome sequencing and annotation.</title>
        <authorList>
            <consortium name="The Broad Institute Genomics Platform"/>
            <consortium name="The Broad Institute Genome Sequencing Center for Infectious Disease"/>
            <person name="Wu L."/>
            <person name="Ma J."/>
        </authorList>
    </citation>
    <scope>NUCLEOTIDE SEQUENCE [LARGE SCALE GENOMIC DNA]</scope>
    <source>
        <strain evidence="3">DT72</strain>
    </source>
</reference>
<dbReference type="RefSeq" id="WP_378486924.1">
    <property type="nucleotide sequence ID" value="NZ_JBHUFB010000019.1"/>
</dbReference>
<dbReference type="EMBL" id="JBHUFB010000019">
    <property type="protein sequence ID" value="MFD1814433.1"/>
    <property type="molecule type" value="Genomic_DNA"/>
</dbReference>
<protein>
    <recommendedName>
        <fullName evidence="4">Secreted protein</fullName>
    </recommendedName>
</protein>
<keyword evidence="3" id="KW-1185">Reference proteome</keyword>